<feature type="chain" id="PRO_5043554889" evidence="1">
    <location>
        <begin position="25"/>
        <end position="592"/>
    </location>
</feature>
<proteinExistence type="predicted"/>
<gene>
    <name evidence="2" type="ORF">QJ522_12995</name>
</gene>
<reference evidence="2" key="1">
    <citation type="submission" date="2023-05" db="EMBL/GenBank/DDBJ databases">
        <title>Anaerotaeda fermentans gen. nov., sp. nov., a novel anaerobic planctomycete of the new family within the order Sedimentisphaerales isolated from Taman Peninsula, Russia.</title>
        <authorList>
            <person name="Khomyakova M.A."/>
            <person name="Merkel A.Y."/>
            <person name="Slobodkin A.I."/>
        </authorList>
    </citation>
    <scope>NUCLEOTIDE SEQUENCE</scope>
    <source>
        <strain evidence="2">M17dextr</strain>
    </source>
</reference>
<name>A0AAW6U423_9BACT</name>
<evidence type="ECO:0000313" key="3">
    <source>
        <dbReference type="Proteomes" id="UP001431776"/>
    </source>
</evidence>
<dbReference type="EMBL" id="JASCXX010000015">
    <property type="protein sequence ID" value="MDI6449968.1"/>
    <property type="molecule type" value="Genomic_DNA"/>
</dbReference>
<dbReference type="Proteomes" id="UP001431776">
    <property type="component" value="Unassembled WGS sequence"/>
</dbReference>
<accession>A0AAW6U423</accession>
<dbReference type="RefSeq" id="WP_349245376.1">
    <property type="nucleotide sequence ID" value="NZ_JASCXX010000015.1"/>
</dbReference>
<evidence type="ECO:0000256" key="1">
    <source>
        <dbReference type="SAM" id="SignalP"/>
    </source>
</evidence>
<organism evidence="2 3">
    <name type="scientific">Anaerobaca lacustris</name>
    <dbReference type="NCBI Taxonomy" id="3044600"/>
    <lineage>
        <taxon>Bacteria</taxon>
        <taxon>Pseudomonadati</taxon>
        <taxon>Planctomycetota</taxon>
        <taxon>Phycisphaerae</taxon>
        <taxon>Sedimentisphaerales</taxon>
        <taxon>Anaerobacaceae</taxon>
        <taxon>Anaerobaca</taxon>
    </lineage>
</organism>
<sequence length="592" mass="62260">MTKSNRYRKALLLSVLCAVGLAFAGPAASGDPLKMVPADSLFCVRINNLDGALGQIDTFLSGLFPIGVSMPVKAQLAQFLGSDQPEGINMAGGFVLFGPLPGAGPDPSRIGLLVPVRNYQQFVSGNANVGQPDGRGISKIGPQDAAMMAAVEVGGYALISMTGNEEPLVTMKKSGAGTSTLAASLDAAELKRSTEAPLWIYANVELAGRLFGPMVQAKIEEVKETMQAMGAQGQDAMARQATANIEASAAILDALMNETKYLSISLSPSFEKIGASFVLAAAPGSNMADMFKGDTAGASNKLMGYMTEGAAVNFAGSMSSPFWRKVNEAYIDLMPKIMGDSASGDDIAAFKKMATDAMDAFGGALAGSFSIDMNSKPPFQATYVADVKDSAKFYQVLEEASKAMSSGSIANLYKEMGMQMSFDLKRNASSYEGVSIDAITFNVKGTDPDSPATQMIDAMYGDGLNVQMATVNNQLVYALGQNAQGSVQKLIDQVKAGGPKQVAGEAQTALSMIPGADKADFFMTVNIVRLMKLVGAFAPIPMPQTDIPTQSSIAIASDASNGRMTLDLAIPKQHVIEIMGVVMQMQQQQMQR</sequence>
<dbReference type="AlphaFoldDB" id="A0AAW6U423"/>
<keyword evidence="3" id="KW-1185">Reference proteome</keyword>
<evidence type="ECO:0000313" key="2">
    <source>
        <dbReference type="EMBL" id="MDI6449968.1"/>
    </source>
</evidence>
<protein>
    <submittedName>
        <fullName evidence="2">Uncharacterized protein</fullName>
    </submittedName>
</protein>
<keyword evidence="1" id="KW-0732">Signal</keyword>
<feature type="signal peptide" evidence="1">
    <location>
        <begin position="1"/>
        <end position="24"/>
    </location>
</feature>
<comment type="caution">
    <text evidence="2">The sequence shown here is derived from an EMBL/GenBank/DDBJ whole genome shotgun (WGS) entry which is preliminary data.</text>
</comment>